<sequence length="534" mass="57892">MSWATRYKTGWRCINLAISVVLALTLLQHTYAAKEGVKEANWQPLCKLGLNLRKAPKLARHHIQSFKPAIQAADTLASKLLTYALNAPWTNETLAITAAAAALKDVMQTELDRLVNYADKAAGAIATTSALRGEIEELLTVLDTGHSNSATSFCLGNAGANSAWSGKVNGENCITQNWEHDADGTVIPETELTPAGFNVAAVPNLIKTGGGKTATMCGYFQSGNVGTTAHAKTSNVKLAGGICVQGANDNVAQQNLQALTPAGTRTATELTAAAHFDMYFLNTEKPLNLPTSEESLLKDSSVQAATKAMVKNILKLKDPEITAAAQEAQSTKIIKDYLDSAGTKIKDLLAKIDNEDTTDVEAKPQPRRKFSTITKTTKAHETLVYAVVNTRALLAEANARADELTAAAKLTGNKKQDHVKSAEQTCNELKEKSDCDTNNKCTYDKTKENGKKCTLRNEEKEKLEKESQETGKDGKTNTNTTGSNSFVVKKNASFACSFAYMMKLLTVIGKGFLILFIKIWYYEEFLNLIAFDIF</sequence>
<evidence type="ECO:0000256" key="3">
    <source>
        <dbReference type="ARBA" id="ARBA00022475"/>
    </source>
</evidence>
<evidence type="ECO:0000259" key="11">
    <source>
        <dbReference type="Pfam" id="PF00913"/>
    </source>
</evidence>
<dbReference type="GO" id="GO:0042783">
    <property type="term" value="P:symbiont-mediated evasion of host immune response"/>
    <property type="evidence" value="ECO:0007669"/>
    <property type="project" value="InterPro"/>
</dbReference>
<keyword evidence="4" id="KW-0336">GPI-anchor</keyword>
<dbReference type="InterPro" id="IPR001812">
    <property type="entry name" value="Trypano_VSG_A_N_dom"/>
</dbReference>
<evidence type="ECO:0000256" key="2">
    <source>
        <dbReference type="ARBA" id="ARBA00004609"/>
    </source>
</evidence>
<evidence type="ECO:0000256" key="5">
    <source>
        <dbReference type="ARBA" id="ARBA00023136"/>
    </source>
</evidence>
<name>M4TDX2_9TRYP</name>
<feature type="compositionally biased region" description="Basic and acidic residues" evidence="9">
    <location>
        <begin position="460"/>
        <end position="475"/>
    </location>
</feature>
<proteinExistence type="predicted"/>
<accession>M4TDX2</accession>
<dbReference type="Gene3D" id="4.10.110.20">
    <property type="entry name" value="Variant surface glycoprotein MITAT 1.2, VSG 221, C-terminal domain"/>
    <property type="match status" value="1"/>
</dbReference>
<comment type="function">
    <text evidence="1">VSG forms a coat on the surface of the parasite. The trypanosome evades the immune response of the host by expressing a series of antigenically distinct VSGs from an estimated 1000 VSG genes.</text>
</comment>
<feature type="signal peptide" evidence="10">
    <location>
        <begin position="1"/>
        <end position="32"/>
    </location>
</feature>
<evidence type="ECO:0000256" key="4">
    <source>
        <dbReference type="ARBA" id="ARBA00022622"/>
    </source>
</evidence>
<dbReference type="GO" id="GO:0005886">
    <property type="term" value="C:plasma membrane"/>
    <property type="evidence" value="ECO:0007669"/>
    <property type="project" value="UniProtKB-SubCell"/>
</dbReference>
<evidence type="ECO:0000256" key="8">
    <source>
        <dbReference type="SAM" id="Coils"/>
    </source>
</evidence>
<keyword evidence="6" id="KW-0325">Glycoprotein</keyword>
<keyword evidence="3" id="KW-1003">Cell membrane</keyword>
<dbReference type="SUPFAM" id="SSF118251">
    <property type="entry name" value="Variant surface glycoprotein MITAT 1.2, VSG 221, C-terminal domain"/>
    <property type="match status" value="1"/>
</dbReference>
<evidence type="ECO:0000256" key="9">
    <source>
        <dbReference type="SAM" id="MobiDB-lite"/>
    </source>
</evidence>
<evidence type="ECO:0000313" key="12">
    <source>
        <dbReference type="EMBL" id="AGH61250.1"/>
    </source>
</evidence>
<dbReference type="AlphaFoldDB" id="M4TDX2"/>
<organism evidence="12">
    <name type="scientific">Trypanosoma brucei</name>
    <dbReference type="NCBI Taxonomy" id="5691"/>
    <lineage>
        <taxon>Eukaryota</taxon>
        <taxon>Discoba</taxon>
        <taxon>Euglenozoa</taxon>
        <taxon>Kinetoplastea</taxon>
        <taxon>Metakinetoplastina</taxon>
        <taxon>Trypanosomatida</taxon>
        <taxon>Trypanosomatidae</taxon>
        <taxon>Trypanosoma</taxon>
    </lineage>
</organism>
<dbReference type="VEuPathDB" id="TriTrypDB:Tb927.5.5510"/>
<feature type="domain" description="Trypanosome variant surface glycoprotein A-type N-terminal" evidence="11">
    <location>
        <begin position="20"/>
        <end position="385"/>
    </location>
</feature>
<keyword evidence="5" id="KW-0472">Membrane</keyword>
<dbReference type="SUPFAM" id="SSF58087">
    <property type="entry name" value="Variant surface glycoprotein (N-terminal domain)"/>
    <property type="match status" value="1"/>
</dbReference>
<dbReference type="InterPro" id="IPR027446">
    <property type="entry name" value="VSG_C_dom_sf"/>
</dbReference>
<dbReference type="Pfam" id="PF00913">
    <property type="entry name" value="Trypan_glycop"/>
    <property type="match status" value="1"/>
</dbReference>
<feature type="region of interest" description="Disordered" evidence="9">
    <location>
        <begin position="460"/>
        <end position="482"/>
    </location>
</feature>
<keyword evidence="10" id="KW-0732">Signal</keyword>
<reference evidence="12" key="1">
    <citation type="submission" date="2013-02" db="EMBL/GenBank/DDBJ databases">
        <authorList>
            <person name="Cross G.A.M."/>
            <person name="Kim H.-S."/>
            <person name="Wickstead B."/>
        </authorList>
    </citation>
    <scope>NUCLEOTIDE SEQUENCE</scope>
    <source>
        <strain evidence="12">Lister 427</strain>
    </source>
</reference>
<dbReference type="VEuPathDB" id="TriTrypDB:Tb427_000230800"/>
<dbReference type="EMBL" id="KC613819">
    <property type="protein sequence ID" value="AGH61250.1"/>
    <property type="molecule type" value="Genomic_DNA"/>
</dbReference>
<feature type="chain" id="PRO_5004058506" evidence="10">
    <location>
        <begin position="33"/>
        <end position="534"/>
    </location>
</feature>
<dbReference type="VEuPathDB" id="TriTrypDB:Tb1125.5.5510"/>
<keyword evidence="8" id="KW-0175">Coiled coil</keyword>
<dbReference type="GO" id="GO:0098552">
    <property type="term" value="C:side of membrane"/>
    <property type="evidence" value="ECO:0007669"/>
    <property type="project" value="UniProtKB-KW"/>
</dbReference>
<protein>
    <submittedName>
        <fullName evidence="12">Variant surface glycoprotein 796</fullName>
    </submittedName>
</protein>
<comment type="subcellular location">
    <subcellularLocation>
        <location evidence="2">Cell membrane</location>
        <topology evidence="2">Lipid-anchor</topology>
        <topology evidence="2">GPI-anchor</topology>
    </subcellularLocation>
</comment>
<dbReference type="Gene3D" id="3.90.150.10">
    <property type="entry name" value="Variant Surface Glycoprotein, subunit A domain 1"/>
    <property type="match status" value="1"/>
</dbReference>
<reference evidence="12" key="2">
    <citation type="journal article" date="2014" name="Mol. Biochem. Parasitol.">
        <title>Capturing the variant surface glycoprotein repertoire (the VSGnome) of Trypanosoma brucei Lister 427.</title>
        <authorList>
            <person name="Cross G.A."/>
            <person name="Kim H.S."/>
            <person name="Wickstead B."/>
        </authorList>
    </citation>
    <scope>NUCLEOTIDE SEQUENCE</scope>
    <source>
        <strain evidence="12">Lister 427</strain>
    </source>
</reference>
<dbReference type="Gene3D" id="1.10.470.10">
    <property type="entry name" value="Variant Surface Glycoprotein, subunit A, domain 2"/>
    <property type="match status" value="1"/>
</dbReference>
<evidence type="ECO:0000256" key="10">
    <source>
        <dbReference type="SAM" id="SignalP"/>
    </source>
</evidence>
<keyword evidence="7" id="KW-0449">Lipoprotein</keyword>
<evidence type="ECO:0000256" key="6">
    <source>
        <dbReference type="ARBA" id="ARBA00023180"/>
    </source>
</evidence>
<evidence type="ECO:0000256" key="1">
    <source>
        <dbReference type="ARBA" id="ARBA00002523"/>
    </source>
</evidence>
<evidence type="ECO:0000256" key="7">
    <source>
        <dbReference type="ARBA" id="ARBA00023288"/>
    </source>
</evidence>
<feature type="coiled-coil region" evidence="8">
    <location>
        <begin position="387"/>
        <end position="432"/>
    </location>
</feature>